<feature type="compositionally biased region" description="Basic and acidic residues" evidence="1">
    <location>
        <begin position="1"/>
        <end position="11"/>
    </location>
</feature>
<dbReference type="Proteomes" id="UP000016521">
    <property type="component" value="Chromosome I"/>
</dbReference>
<reference evidence="2 3" key="1">
    <citation type="submission" date="2015-06" db="EMBL/GenBank/DDBJ databases">
        <authorList>
            <person name="Xie B.-B."/>
            <person name="Rong J.-C."/>
            <person name="Qin Q.-L."/>
            <person name="Zhang Y.-Z."/>
        </authorList>
    </citation>
    <scope>NUCLEOTIDE SEQUENCE [LARGE SCALE GENOMIC DNA]</scope>
    <source>
        <strain evidence="2 3">JCM 20779</strain>
    </source>
</reference>
<gene>
    <name evidence="2" type="ORF">PPIS_a2938</name>
</gene>
<evidence type="ECO:0000313" key="2">
    <source>
        <dbReference type="EMBL" id="ATD07821.1"/>
    </source>
</evidence>
<evidence type="ECO:0000256" key="1">
    <source>
        <dbReference type="SAM" id="MobiDB-lite"/>
    </source>
</evidence>
<protein>
    <submittedName>
        <fullName evidence="2">Uncharacterized protein</fullName>
    </submittedName>
</protein>
<dbReference type="RefSeq" id="WP_019647436.1">
    <property type="nucleotide sequence ID" value="NZ_CP011924.1"/>
</dbReference>
<feature type="region of interest" description="Disordered" evidence="1">
    <location>
        <begin position="1"/>
        <end position="41"/>
    </location>
</feature>
<organism evidence="2 3">
    <name type="scientific">Pseudoalteromonas piscicida</name>
    <dbReference type="NCBI Taxonomy" id="43662"/>
    <lineage>
        <taxon>Bacteria</taxon>
        <taxon>Pseudomonadati</taxon>
        <taxon>Pseudomonadota</taxon>
        <taxon>Gammaproteobacteria</taxon>
        <taxon>Alteromonadales</taxon>
        <taxon>Pseudoalteromonadaceae</taxon>
        <taxon>Pseudoalteromonas</taxon>
    </lineage>
</organism>
<keyword evidence="3" id="KW-1185">Reference proteome</keyword>
<evidence type="ECO:0000313" key="3">
    <source>
        <dbReference type="Proteomes" id="UP000016521"/>
    </source>
</evidence>
<name>A0ABM6NG44_PSEO7</name>
<accession>A0ABM6NG44</accession>
<sequence length="41" mass="4492">MQKLNLKECKKVSGGNIYEPNDPKAAKSETPTAKNEASKKD</sequence>
<dbReference type="EMBL" id="CP011924">
    <property type="protein sequence ID" value="ATD07821.1"/>
    <property type="molecule type" value="Genomic_DNA"/>
</dbReference>
<proteinExistence type="predicted"/>